<protein>
    <submittedName>
        <fullName evidence="2">Uncharacterized protein</fullName>
    </submittedName>
</protein>
<feature type="transmembrane region" description="Helical" evidence="1">
    <location>
        <begin position="63"/>
        <end position="84"/>
    </location>
</feature>
<feature type="transmembrane region" description="Helical" evidence="1">
    <location>
        <begin position="30"/>
        <end position="51"/>
    </location>
</feature>
<feature type="transmembrane region" description="Helical" evidence="1">
    <location>
        <begin position="96"/>
        <end position="120"/>
    </location>
</feature>
<keyword evidence="1" id="KW-0812">Transmembrane</keyword>
<evidence type="ECO:0000313" key="2">
    <source>
        <dbReference type="EMBL" id="KIC57801.1"/>
    </source>
</evidence>
<reference evidence="2 3" key="1">
    <citation type="submission" date="2014-12" db="EMBL/GenBank/DDBJ databases">
        <title>Genome sequencing of Brevundimonas nasdae TPW30.</title>
        <authorList>
            <person name="Tan P.W."/>
            <person name="Chan K.-G."/>
        </authorList>
    </citation>
    <scope>NUCLEOTIDE SEQUENCE [LARGE SCALE GENOMIC DNA]</scope>
    <source>
        <strain evidence="2 3">TPW30</strain>
    </source>
</reference>
<name>A0A0B4CTY0_9CAUL</name>
<dbReference type="Proteomes" id="UP000031166">
    <property type="component" value="Unassembled WGS sequence"/>
</dbReference>
<evidence type="ECO:0000313" key="3">
    <source>
        <dbReference type="Proteomes" id="UP000031166"/>
    </source>
</evidence>
<organism evidence="2 3">
    <name type="scientific">Brevundimonas nasdae</name>
    <dbReference type="NCBI Taxonomy" id="172043"/>
    <lineage>
        <taxon>Bacteria</taxon>
        <taxon>Pseudomonadati</taxon>
        <taxon>Pseudomonadota</taxon>
        <taxon>Alphaproteobacteria</taxon>
        <taxon>Caulobacterales</taxon>
        <taxon>Caulobacteraceae</taxon>
        <taxon>Brevundimonas</taxon>
    </lineage>
</organism>
<sequence length="217" mass="23290">MSDKSRTGPEADLAFMKAIVQGGNNPRATLTLGVAYLAGGLLYGLQCLFHIGQVWGIVRWPPLGNLSFVVAITAAFLIVLTWAVREDRKAGTAGPIVTRTLNAAFSGAGMANLAIIIVFGVGARRDQDFAVWLYYPAMIFALQSAAWFVAYSLKKKPWMLATSLGGWITAVALGVLVRDAVIYLYVCTLALFMLFAGPGWIMTRAALKARANDADVG</sequence>
<proteinExistence type="predicted"/>
<dbReference type="AlphaFoldDB" id="A0A0B4CTY0"/>
<comment type="caution">
    <text evidence="2">The sequence shown here is derived from an EMBL/GenBank/DDBJ whole genome shotgun (WGS) entry which is preliminary data.</text>
</comment>
<dbReference type="STRING" id="172043.RM53_09245"/>
<accession>A0A0B4CTY0</accession>
<feature type="transmembrane region" description="Helical" evidence="1">
    <location>
        <begin position="132"/>
        <end position="151"/>
    </location>
</feature>
<feature type="transmembrane region" description="Helical" evidence="1">
    <location>
        <begin position="158"/>
        <end position="176"/>
    </location>
</feature>
<keyword evidence="1" id="KW-1133">Transmembrane helix</keyword>
<gene>
    <name evidence="2" type="ORF">RM53_09245</name>
</gene>
<keyword evidence="1" id="KW-0472">Membrane</keyword>
<dbReference type="EMBL" id="JWSY01000015">
    <property type="protein sequence ID" value="KIC57801.1"/>
    <property type="molecule type" value="Genomic_DNA"/>
</dbReference>
<dbReference type="RefSeq" id="WP_039246153.1">
    <property type="nucleotide sequence ID" value="NZ_JWSY01000015.1"/>
</dbReference>
<evidence type="ECO:0000256" key="1">
    <source>
        <dbReference type="SAM" id="Phobius"/>
    </source>
</evidence>
<feature type="transmembrane region" description="Helical" evidence="1">
    <location>
        <begin position="182"/>
        <end position="201"/>
    </location>
</feature>